<dbReference type="Gene3D" id="1.10.1740.10">
    <property type="match status" value="1"/>
</dbReference>
<dbReference type="RefSeq" id="WP_254287580.1">
    <property type="nucleotide sequence ID" value="NZ_JAMLDY010000002.1"/>
</dbReference>
<dbReference type="GO" id="GO:0003677">
    <property type="term" value="F:DNA binding"/>
    <property type="evidence" value="ECO:0007669"/>
    <property type="project" value="InterPro"/>
</dbReference>
<dbReference type="Pfam" id="PF04542">
    <property type="entry name" value="Sigma70_r2"/>
    <property type="match status" value="1"/>
</dbReference>
<comment type="caution">
    <text evidence="7">The sequence shown here is derived from an EMBL/GenBank/DDBJ whole genome shotgun (WGS) entry which is preliminary data.</text>
</comment>
<dbReference type="PANTHER" id="PTHR43133">
    <property type="entry name" value="RNA POLYMERASE ECF-TYPE SIGMA FACTO"/>
    <property type="match status" value="1"/>
</dbReference>
<gene>
    <name evidence="7" type="ORF">M9979_01545</name>
</gene>
<protein>
    <submittedName>
        <fullName evidence="7">Sigma-70 family RNA polymerase sigma factor</fullName>
    </submittedName>
</protein>
<name>A0A9X2HPV1_9SPHN</name>
<dbReference type="InterPro" id="IPR014284">
    <property type="entry name" value="RNA_pol_sigma-70_dom"/>
</dbReference>
<dbReference type="InterPro" id="IPR013324">
    <property type="entry name" value="RNA_pol_sigma_r3/r4-like"/>
</dbReference>
<dbReference type="Pfam" id="PF08281">
    <property type="entry name" value="Sigma70_r4_2"/>
    <property type="match status" value="1"/>
</dbReference>
<dbReference type="PANTHER" id="PTHR43133:SF63">
    <property type="entry name" value="RNA POLYMERASE SIGMA FACTOR FECI-RELATED"/>
    <property type="match status" value="1"/>
</dbReference>
<feature type="domain" description="RNA polymerase sigma factor 70 region 4 type 2" evidence="6">
    <location>
        <begin position="92"/>
        <end position="141"/>
    </location>
</feature>
<dbReference type="InterPro" id="IPR036388">
    <property type="entry name" value="WH-like_DNA-bd_sf"/>
</dbReference>
<dbReference type="InterPro" id="IPR039425">
    <property type="entry name" value="RNA_pol_sigma-70-like"/>
</dbReference>
<dbReference type="Proteomes" id="UP001139486">
    <property type="component" value="Unassembled WGS sequence"/>
</dbReference>
<reference evidence="7" key="1">
    <citation type="submission" date="2022-05" db="EMBL/GenBank/DDBJ databases">
        <title>Sphingomonas sp. strain RP10 Genome sequencing and assembly.</title>
        <authorList>
            <person name="Kim I."/>
        </authorList>
    </citation>
    <scope>NUCLEOTIDE SEQUENCE</scope>
    <source>
        <strain evidence="7">RP10</strain>
    </source>
</reference>
<dbReference type="CDD" id="cd06171">
    <property type="entry name" value="Sigma70_r4"/>
    <property type="match status" value="1"/>
</dbReference>
<evidence type="ECO:0000256" key="4">
    <source>
        <dbReference type="ARBA" id="ARBA00023163"/>
    </source>
</evidence>
<keyword evidence="8" id="KW-1185">Reference proteome</keyword>
<dbReference type="GO" id="GO:0016987">
    <property type="term" value="F:sigma factor activity"/>
    <property type="evidence" value="ECO:0007669"/>
    <property type="project" value="UniProtKB-KW"/>
</dbReference>
<keyword evidence="2" id="KW-0805">Transcription regulation</keyword>
<dbReference type="InterPro" id="IPR007627">
    <property type="entry name" value="RNA_pol_sigma70_r2"/>
</dbReference>
<sequence length="168" mass="18531">MLLRLLAARLGNRDDAEDALQDMWLRLDQLASQPIAQPAAFLYRVASNLATDRRIAGARRGARDAAWLADQPGADDLPDAERTLVARDALRVVEQAIDAMPDRMGRALRLFRIEGRGQRAIAEELGISVSGVEKLLARAYRIIHARIAEDAADSPGAHRHDDGRGHRQ</sequence>
<accession>A0A9X2HPV1</accession>
<dbReference type="Gene3D" id="1.10.10.10">
    <property type="entry name" value="Winged helix-like DNA-binding domain superfamily/Winged helix DNA-binding domain"/>
    <property type="match status" value="1"/>
</dbReference>
<dbReference type="InterPro" id="IPR013325">
    <property type="entry name" value="RNA_pol_sigma_r2"/>
</dbReference>
<dbReference type="SUPFAM" id="SSF88946">
    <property type="entry name" value="Sigma2 domain of RNA polymerase sigma factors"/>
    <property type="match status" value="1"/>
</dbReference>
<dbReference type="NCBIfam" id="TIGR02937">
    <property type="entry name" value="sigma70-ECF"/>
    <property type="match status" value="1"/>
</dbReference>
<organism evidence="7 8">
    <name type="scientific">Sphingomonas liriopis</name>
    <dbReference type="NCBI Taxonomy" id="2949094"/>
    <lineage>
        <taxon>Bacteria</taxon>
        <taxon>Pseudomonadati</taxon>
        <taxon>Pseudomonadota</taxon>
        <taxon>Alphaproteobacteria</taxon>
        <taxon>Sphingomonadales</taxon>
        <taxon>Sphingomonadaceae</taxon>
        <taxon>Sphingomonas</taxon>
    </lineage>
</organism>
<evidence type="ECO:0000256" key="1">
    <source>
        <dbReference type="ARBA" id="ARBA00010641"/>
    </source>
</evidence>
<dbReference type="AlphaFoldDB" id="A0A9X2HPV1"/>
<evidence type="ECO:0000259" key="6">
    <source>
        <dbReference type="Pfam" id="PF08281"/>
    </source>
</evidence>
<keyword evidence="4" id="KW-0804">Transcription</keyword>
<dbReference type="InterPro" id="IPR013249">
    <property type="entry name" value="RNA_pol_sigma70_r4_t2"/>
</dbReference>
<dbReference type="GO" id="GO:0006352">
    <property type="term" value="P:DNA-templated transcription initiation"/>
    <property type="evidence" value="ECO:0007669"/>
    <property type="project" value="InterPro"/>
</dbReference>
<feature type="domain" description="RNA polymerase sigma-70 region 2" evidence="5">
    <location>
        <begin position="2"/>
        <end position="54"/>
    </location>
</feature>
<evidence type="ECO:0000313" key="8">
    <source>
        <dbReference type="Proteomes" id="UP001139486"/>
    </source>
</evidence>
<proteinExistence type="inferred from homology"/>
<dbReference type="EMBL" id="JAMLDY010000002">
    <property type="protein sequence ID" value="MCP3733567.1"/>
    <property type="molecule type" value="Genomic_DNA"/>
</dbReference>
<comment type="similarity">
    <text evidence="1">Belongs to the sigma-70 factor family. ECF subfamily.</text>
</comment>
<evidence type="ECO:0000259" key="5">
    <source>
        <dbReference type="Pfam" id="PF04542"/>
    </source>
</evidence>
<dbReference type="SUPFAM" id="SSF88659">
    <property type="entry name" value="Sigma3 and sigma4 domains of RNA polymerase sigma factors"/>
    <property type="match status" value="1"/>
</dbReference>
<keyword evidence="3" id="KW-0731">Sigma factor</keyword>
<evidence type="ECO:0000313" key="7">
    <source>
        <dbReference type="EMBL" id="MCP3733567.1"/>
    </source>
</evidence>
<evidence type="ECO:0000256" key="2">
    <source>
        <dbReference type="ARBA" id="ARBA00023015"/>
    </source>
</evidence>
<evidence type="ECO:0000256" key="3">
    <source>
        <dbReference type="ARBA" id="ARBA00023082"/>
    </source>
</evidence>